<dbReference type="GO" id="GO:0005886">
    <property type="term" value="C:plasma membrane"/>
    <property type="evidence" value="ECO:0007669"/>
    <property type="project" value="TreeGrafter"/>
</dbReference>
<keyword evidence="4" id="KW-0282">Flagellum</keyword>
<keyword evidence="3" id="KW-0812">Transmembrane</keyword>
<protein>
    <submittedName>
        <fullName evidence="4">Flagellar biosynthetic protein FlhB</fullName>
    </submittedName>
</protein>
<keyword evidence="3" id="KW-1133">Transmembrane helix</keyword>
<feature type="transmembrane region" description="Helical" evidence="3">
    <location>
        <begin position="90"/>
        <end position="111"/>
    </location>
</feature>
<feature type="transmembrane region" description="Helical" evidence="3">
    <location>
        <begin position="154"/>
        <end position="173"/>
    </location>
</feature>
<feature type="compositionally biased region" description="Basic and acidic residues" evidence="2">
    <location>
        <begin position="224"/>
        <end position="246"/>
    </location>
</feature>
<evidence type="ECO:0000313" key="4">
    <source>
        <dbReference type="EMBL" id="SHH64267.1"/>
    </source>
</evidence>
<keyword evidence="4" id="KW-0969">Cilium</keyword>
<keyword evidence="3" id="KW-0472">Membrane</keyword>
<dbReference type="SUPFAM" id="SSF160544">
    <property type="entry name" value="EscU C-terminal domain-like"/>
    <property type="match status" value="1"/>
</dbReference>
<dbReference type="InterPro" id="IPR029025">
    <property type="entry name" value="T3SS_substrate_exporter_C"/>
</dbReference>
<dbReference type="PRINTS" id="PR00950">
    <property type="entry name" value="TYPE3IMSPROT"/>
</dbReference>
<comment type="similarity">
    <text evidence="1">Belongs to the type III secretion exporter family.</text>
</comment>
<evidence type="ECO:0000256" key="3">
    <source>
        <dbReference type="SAM" id="Phobius"/>
    </source>
</evidence>
<dbReference type="OrthoDB" id="9807950at2"/>
<reference evidence="4 5" key="1">
    <citation type="submission" date="2016-11" db="EMBL/GenBank/DDBJ databases">
        <authorList>
            <person name="Jaros S."/>
            <person name="Januszkiewicz K."/>
            <person name="Wedrychowicz H."/>
        </authorList>
    </citation>
    <scope>NUCLEOTIDE SEQUENCE [LARGE SCALE GENOMIC DNA]</scope>
    <source>
        <strain evidence="4 5">DSM 29431</strain>
    </source>
</reference>
<evidence type="ECO:0000256" key="2">
    <source>
        <dbReference type="SAM" id="MobiDB-lite"/>
    </source>
</evidence>
<feature type="transmembrane region" description="Helical" evidence="3">
    <location>
        <begin position="193"/>
        <end position="212"/>
    </location>
</feature>
<keyword evidence="5" id="KW-1185">Reference proteome</keyword>
<dbReference type="EMBL" id="FQXC01000003">
    <property type="protein sequence ID" value="SHH64267.1"/>
    <property type="molecule type" value="Genomic_DNA"/>
</dbReference>
<evidence type="ECO:0000256" key="1">
    <source>
        <dbReference type="ARBA" id="ARBA00010690"/>
    </source>
</evidence>
<organism evidence="4 5">
    <name type="scientific">Marivita hallyeonensis</name>
    <dbReference type="NCBI Taxonomy" id="996342"/>
    <lineage>
        <taxon>Bacteria</taxon>
        <taxon>Pseudomonadati</taxon>
        <taxon>Pseudomonadota</taxon>
        <taxon>Alphaproteobacteria</taxon>
        <taxon>Rhodobacterales</taxon>
        <taxon>Roseobacteraceae</taxon>
        <taxon>Marivita</taxon>
    </lineage>
</organism>
<proteinExistence type="inferred from homology"/>
<evidence type="ECO:0000313" key="5">
    <source>
        <dbReference type="Proteomes" id="UP000184221"/>
    </source>
</evidence>
<name>A0A1M5UMU1_9RHOB</name>
<dbReference type="PANTHER" id="PTHR30531:SF12">
    <property type="entry name" value="FLAGELLAR BIOSYNTHETIC PROTEIN FLHB"/>
    <property type="match status" value="1"/>
</dbReference>
<dbReference type="Gene3D" id="3.40.1690.10">
    <property type="entry name" value="secretion proteins EscU"/>
    <property type="match status" value="1"/>
</dbReference>
<dbReference type="PANTHER" id="PTHR30531">
    <property type="entry name" value="FLAGELLAR BIOSYNTHETIC PROTEIN FLHB"/>
    <property type="match status" value="1"/>
</dbReference>
<accession>A0A1M5UMU1</accession>
<dbReference type="RefSeq" id="WP_072778196.1">
    <property type="nucleotide sequence ID" value="NZ_FQXC01000003.1"/>
</dbReference>
<dbReference type="InterPro" id="IPR006135">
    <property type="entry name" value="T3SS_substrate_exporter"/>
</dbReference>
<sequence length="357" mass="39660">MSGGDDADSDKPYEASRRKLEDARKKGEIVRSQDVVSLGLFASLLVGLAIVTKSLLWPVFTDLRALYFEGVWEEHGEGFDGLFTTIVSSLLPLLAAIFVLPVVAIIAGLIAGRQIIFTPSKLAPKLSKVSPLANAKKKFGPSGLFEFAKSTLKFLCYCLLAYLFYDTFSGFFGQTILFESYGVLQRMYHVTATWFWSILGILAVFAAIDVMWQVHAHAKKNRMSHKELKDEHKNEEGDESMRQQRRARAEEIATNRMLLDVPKAAVVITNPTHYAIALKWDGGTEEVPKLVAKGADETARKIRELAIQSGVPIYSDPPTARLLYATVGIGSFINRDHYKAAAIAIGYARRIQGMQKR</sequence>
<dbReference type="Proteomes" id="UP000184221">
    <property type="component" value="Unassembled WGS sequence"/>
</dbReference>
<feature type="transmembrane region" description="Helical" evidence="3">
    <location>
        <begin position="35"/>
        <end position="60"/>
    </location>
</feature>
<keyword evidence="4" id="KW-0966">Cell projection</keyword>
<dbReference type="GO" id="GO:0009306">
    <property type="term" value="P:protein secretion"/>
    <property type="evidence" value="ECO:0007669"/>
    <property type="project" value="InterPro"/>
</dbReference>
<dbReference type="Pfam" id="PF01312">
    <property type="entry name" value="Bac_export_2"/>
    <property type="match status" value="1"/>
</dbReference>
<dbReference type="AlphaFoldDB" id="A0A1M5UMU1"/>
<feature type="region of interest" description="Disordered" evidence="2">
    <location>
        <begin position="223"/>
        <end position="246"/>
    </location>
</feature>
<gene>
    <name evidence="4" type="ORF">SAMN05443551_2714</name>
</gene>
<dbReference type="STRING" id="996342.SAMN05443551_2714"/>